<reference evidence="3 4" key="2">
    <citation type="journal article" date="2014" name="PLoS Genet.">
        <title>Phylogenetically driven sequencing of extremely halophilic archaea reveals strategies for static and dynamic osmo-response.</title>
        <authorList>
            <person name="Becker E.A."/>
            <person name="Seitzer P.M."/>
            <person name="Tritt A."/>
            <person name="Larsen D."/>
            <person name="Krusor M."/>
            <person name="Yao A.I."/>
            <person name="Wu D."/>
            <person name="Madern D."/>
            <person name="Eisen J.A."/>
            <person name="Darling A.E."/>
            <person name="Facciotti M.T."/>
        </authorList>
    </citation>
    <scope>NUCLEOTIDE SEQUENCE [LARGE SCALE GENOMIC DNA]</scope>
    <source>
        <strain evidence="3 4">AJ5</strain>
    </source>
</reference>
<dbReference type="KEGG" id="hlc:CHINAEXTREME09160"/>
<sequence length="262" mass="28812">MSLRSFIESAGSPDHAIAIVGDGSADPLTGMLAETFDESSIAVEPESRSDLLDPETIDDTDADVAVLLEDGSPVAASPMPELYESILAINSDLFVTGARGLEEVDLPDLLANLDETRLRLRGYPLAHKEKLLLIVISRYVERQAWAADSGTLRSSFQTLTRLNDEVGTRKVYERLEDAPVEVHVYGVADGKRPDLDVAVHTGEDPEYRKGWFVVHRPADPTAPDATPAALVCYEAEPRIWDGFWTFDRERVAAIDDYVATEL</sequence>
<reference evidence="2" key="3">
    <citation type="submission" date="2017-01" db="EMBL/GenBank/DDBJ databases">
        <authorList>
            <person name="Mah S.A."/>
            <person name="Swanson W.J."/>
            <person name="Moy G.W."/>
            <person name="Vacquier V.D."/>
        </authorList>
    </citation>
    <scope>NUCLEOTIDE SEQUENCE</scope>
    <source>
        <strain evidence="2">AJ5</strain>
    </source>
</reference>
<keyword evidence="4" id="KW-1185">Reference proteome</keyword>
<dbReference type="InterPro" id="IPR019278">
    <property type="entry name" value="DICT_dom"/>
</dbReference>
<proteinExistence type="predicted"/>
<dbReference type="AlphaFoldDB" id="M0L5X7"/>
<protein>
    <submittedName>
        <fullName evidence="2">Histidine kinase</fullName>
    </submittedName>
</protein>
<evidence type="ECO:0000259" key="1">
    <source>
        <dbReference type="Pfam" id="PF10069"/>
    </source>
</evidence>
<dbReference type="Pfam" id="PF10069">
    <property type="entry name" value="DICT"/>
    <property type="match status" value="1"/>
</dbReference>
<dbReference type="PATRIC" id="fig|358396.7.peg.3581"/>
<dbReference type="Proteomes" id="UP000011555">
    <property type="component" value="Unassembled WGS sequence"/>
</dbReference>
<feature type="domain" description="DICT" evidence="1">
    <location>
        <begin position="122"/>
        <end position="215"/>
    </location>
</feature>
<reference evidence="2 5" key="1">
    <citation type="journal article" date="2011" name="J. Bacteriol.">
        <title>Genome sequence of Halobiforma lacisalsi AJ5, an extremely halophilic archaeon which harbors a bop gene.</title>
        <authorList>
            <person name="Jiang X."/>
            <person name="Wang S."/>
            <person name="Cheng H."/>
            <person name="Huo Y."/>
            <person name="Zhang X."/>
            <person name="Zhu X."/>
            <person name="Han X."/>
            <person name="Ni P."/>
            <person name="Wu M."/>
        </authorList>
    </citation>
    <scope>NUCLEOTIDE SEQUENCE [LARGE SCALE GENOMIC DNA]</scope>
    <source>
        <strain evidence="2 5">AJ5</strain>
    </source>
</reference>
<dbReference type="GO" id="GO:0016301">
    <property type="term" value="F:kinase activity"/>
    <property type="evidence" value="ECO:0007669"/>
    <property type="project" value="UniProtKB-KW"/>
</dbReference>
<gene>
    <name evidence="3" type="ORF">C445_17726</name>
    <name evidence="2" type="ORF">CHINAEXTREME_09160</name>
</gene>
<dbReference type="GeneID" id="30921290"/>
<dbReference type="RefSeq" id="WP_007143234.1">
    <property type="nucleotide sequence ID" value="NZ_AOLZ01000073.1"/>
</dbReference>
<accession>M0L5X7</accession>
<dbReference type="Proteomes" id="UP000186547">
    <property type="component" value="Chromosome"/>
</dbReference>
<dbReference type="eggNOG" id="arCOG02910">
    <property type="taxonomic scope" value="Archaea"/>
</dbReference>
<keyword evidence="2" id="KW-0418">Kinase</keyword>
<evidence type="ECO:0000313" key="5">
    <source>
        <dbReference type="Proteomes" id="UP000186547"/>
    </source>
</evidence>
<evidence type="ECO:0000313" key="4">
    <source>
        <dbReference type="Proteomes" id="UP000011555"/>
    </source>
</evidence>
<organism evidence="3 4">
    <name type="scientific">Natronobacterium lacisalsi AJ5</name>
    <dbReference type="NCBI Taxonomy" id="358396"/>
    <lineage>
        <taxon>Archaea</taxon>
        <taxon>Methanobacteriati</taxon>
        <taxon>Methanobacteriota</taxon>
        <taxon>Stenosarchaea group</taxon>
        <taxon>Halobacteria</taxon>
        <taxon>Halobacteriales</taxon>
        <taxon>Natrialbaceae</taxon>
        <taxon>Natronobacterium</taxon>
    </lineage>
</organism>
<evidence type="ECO:0000313" key="2">
    <source>
        <dbReference type="EMBL" id="APW97936.1"/>
    </source>
</evidence>
<keyword evidence="2" id="KW-0808">Transferase</keyword>
<evidence type="ECO:0000313" key="3">
    <source>
        <dbReference type="EMBL" id="EMA28488.1"/>
    </source>
</evidence>
<name>M0L5X7_NATLA</name>
<dbReference type="EMBL" id="CP019285">
    <property type="protein sequence ID" value="APW97936.1"/>
    <property type="molecule type" value="Genomic_DNA"/>
</dbReference>
<dbReference type="EMBL" id="AOLZ01000073">
    <property type="protein sequence ID" value="EMA28488.1"/>
    <property type="molecule type" value="Genomic_DNA"/>
</dbReference>
<dbReference type="STRING" id="358396.CHINAEXTREME_09160"/>